<protein>
    <submittedName>
        <fullName evidence="1">Uncharacterized protein</fullName>
    </submittedName>
</protein>
<dbReference type="AlphaFoldDB" id="D6WCG3"/>
<organism evidence="1 2">
    <name type="scientific">Tribolium castaneum</name>
    <name type="common">Red flour beetle</name>
    <dbReference type="NCBI Taxonomy" id="7070"/>
    <lineage>
        <taxon>Eukaryota</taxon>
        <taxon>Metazoa</taxon>
        <taxon>Ecdysozoa</taxon>
        <taxon>Arthropoda</taxon>
        <taxon>Hexapoda</taxon>
        <taxon>Insecta</taxon>
        <taxon>Pterygota</taxon>
        <taxon>Neoptera</taxon>
        <taxon>Endopterygota</taxon>
        <taxon>Coleoptera</taxon>
        <taxon>Polyphaga</taxon>
        <taxon>Cucujiformia</taxon>
        <taxon>Tenebrionidae</taxon>
        <taxon>Tenebrionidae incertae sedis</taxon>
        <taxon>Tribolium</taxon>
    </lineage>
</organism>
<name>D6WCG3_TRICA</name>
<evidence type="ECO:0000313" key="2">
    <source>
        <dbReference type="Proteomes" id="UP000007266"/>
    </source>
</evidence>
<reference evidence="1 2" key="2">
    <citation type="journal article" date="2010" name="Nucleic Acids Res.">
        <title>BeetleBase in 2010: revisions to provide comprehensive genomic information for Tribolium castaneum.</title>
        <authorList>
            <person name="Kim H.S."/>
            <person name="Murphy T."/>
            <person name="Xia J."/>
            <person name="Caragea D."/>
            <person name="Park Y."/>
            <person name="Beeman R.W."/>
            <person name="Lorenzen M.D."/>
            <person name="Butcher S."/>
            <person name="Manak J.R."/>
            <person name="Brown S.J."/>
        </authorList>
    </citation>
    <scope>GENOME REANNOTATION</scope>
    <source>
        <strain evidence="1 2">Georgia GA2</strain>
    </source>
</reference>
<proteinExistence type="predicted"/>
<dbReference type="HOGENOM" id="CLU_2267151_0_0_1"/>
<gene>
    <name evidence="1" type="primary">GLEAN_04890</name>
    <name evidence="1" type="ORF">TcasGA2_TC004890</name>
</gene>
<sequence length="103" mass="11995">MARSPMPTNYLIESLFTGYAEMRDPETWLVREKIFQSLTCRNKGDHKIKLAGDSLSQKEIRKGPYDFPTFRPEFPIYSIKLGEFRHATLPNPTSGPQNHNYFK</sequence>
<dbReference type="EMBL" id="KQ971311">
    <property type="protein sequence ID" value="EEZ99021.1"/>
    <property type="molecule type" value="Genomic_DNA"/>
</dbReference>
<keyword evidence="2" id="KW-1185">Reference proteome</keyword>
<evidence type="ECO:0000313" key="1">
    <source>
        <dbReference type="EMBL" id="EEZ99021.1"/>
    </source>
</evidence>
<dbReference type="Proteomes" id="UP000007266">
    <property type="component" value="Linkage group 2"/>
</dbReference>
<reference evidence="1 2" key="1">
    <citation type="journal article" date="2008" name="Nature">
        <title>The genome of the model beetle and pest Tribolium castaneum.</title>
        <authorList>
            <consortium name="Tribolium Genome Sequencing Consortium"/>
            <person name="Richards S."/>
            <person name="Gibbs R.A."/>
            <person name="Weinstock G.M."/>
            <person name="Brown S.J."/>
            <person name="Denell R."/>
            <person name="Beeman R.W."/>
            <person name="Gibbs R."/>
            <person name="Beeman R.W."/>
            <person name="Brown S.J."/>
            <person name="Bucher G."/>
            <person name="Friedrich M."/>
            <person name="Grimmelikhuijzen C.J."/>
            <person name="Klingler M."/>
            <person name="Lorenzen M."/>
            <person name="Richards S."/>
            <person name="Roth S."/>
            <person name="Schroder R."/>
            <person name="Tautz D."/>
            <person name="Zdobnov E.M."/>
            <person name="Muzny D."/>
            <person name="Gibbs R.A."/>
            <person name="Weinstock G.M."/>
            <person name="Attaway T."/>
            <person name="Bell S."/>
            <person name="Buhay C.J."/>
            <person name="Chandrabose M.N."/>
            <person name="Chavez D."/>
            <person name="Clerk-Blankenburg K.P."/>
            <person name="Cree A."/>
            <person name="Dao M."/>
            <person name="Davis C."/>
            <person name="Chacko J."/>
            <person name="Dinh H."/>
            <person name="Dugan-Rocha S."/>
            <person name="Fowler G."/>
            <person name="Garner T.T."/>
            <person name="Garnes J."/>
            <person name="Gnirke A."/>
            <person name="Hawes A."/>
            <person name="Hernandez J."/>
            <person name="Hines S."/>
            <person name="Holder M."/>
            <person name="Hume J."/>
            <person name="Jhangiani S.N."/>
            <person name="Joshi V."/>
            <person name="Khan Z.M."/>
            <person name="Jackson L."/>
            <person name="Kovar C."/>
            <person name="Kowis A."/>
            <person name="Lee S."/>
            <person name="Lewis L.R."/>
            <person name="Margolis J."/>
            <person name="Morgan M."/>
            <person name="Nazareth L.V."/>
            <person name="Nguyen N."/>
            <person name="Okwuonu G."/>
            <person name="Parker D."/>
            <person name="Richards S."/>
            <person name="Ruiz S.J."/>
            <person name="Santibanez J."/>
            <person name="Savard J."/>
            <person name="Scherer S.E."/>
            <person name="Schneider B."/>
            <person name="Sodergren E."/>
            <person name="Tautz D."/>
            <person name="Vattahil S."/>
            <person name="Villasana D."/>
            <person name="White C.S."/>
            <person name="Wright R."/>
            <person name="Park Y."/>
            <person name="Beeman R.W."/>
            <person name="Lord J."/>
            <person name="Oppert B."/>
            <person name="Lorenzen M."/>
            <person name="Brown S."/>
            <person name="Wang L."/>
            <person name="Savard J."/>
            <person name="Tautz D."/>
            <person name="Richards S."/>
            <person name="Weinstock G."/>
            <person name="Gibbs R.A."/>
            <person name="Liu Y."/>
            <person name="Worley K."/>
            <person name="Weinstock G."/>
            <person name="Elsik C.G."/>
            <person name="Reese J.T."/>
            <person name="Elhaik E."/>
            <person name="Landan G."/>
            <person name="Graur D."/>
            <person name="Arensburger P."/>
            <person name="Atkinson P."/>
            <person name="Beeman R.W."/>
            <person name="Beidler J."/>
            <person name="Brown S.J."/>
            <person name="Demuth J.P."/>
            <person name="Drury D.W."/>
            <person name="Du Y.Z."/>
            <person name="Fujiwara H."/>
            <person name="Lorenzen M."/>
            <person name="Maselli V."/>
            <person name="Osanai M."/>
            <person name="Park Y."/>
            <person name="Robertson H.M."/>
            <person name="Tu Z."/>
            <person name="Wang J.J."/>
            <person name="Wang S."/>
            <person name="Richards S."/>
            <person name="Song H."/>
            <person name="Zhang L."/>
            <person name="Sodergren E."/>
            <person name="Werner D."/>
            <person name="Stanke M."/>
            <person name="Morgenstern B."/>
            <person name="Solovyev V."/>
            <person name="Kosarev P."/>
            <person name="Brown G."/>
            <person name="Chen H.C."/>
            <person name="Ermolaeva O."/>
            <person name="Hlavina W."/>
            <person name="Kapustin Y."/>
            <person name="Kiryutin B."/>
            <person name="Kitts P."/>
            <person name="Maglott D."/>
            <person name="Pruitt K."/>
            <person name="Sapojnikov V."/>
            <person name="Souvorov A."/>
            <person name="Mackey A.J."/>
            <person name="Waterhouse R.M."/>
            <person name="Wyder S."/>
            <person name="Zdobnov E.M."/>
            <person name="Zdobnov E.M."/>
            <person name="Wyder S."/>
            <person name="Kriventseva E.V."/>
            <person name="Kadowaki T."/>
            <person name="Bork P."/>
            <person name="Aranda M."/>
            <person name="Bao R."/>
            <person name="Beermann A."/>
            <person name="Berns N."/>
            <person name="Bolognesi R."/>
            <person name="Bonneton F."/>
            <person name="Bopp D."/>
            <person name="Brown S.J."/>
            <person name="Bucher G."/>
            <person name="Butts T."/>
            <person name="Chaumot A."/>
            <person name="Denell R.E."/>
            <person name="Ferrier D.E."/>
            <person name="Friedrich M."/>
            <person name="Gordon C.M."/>
            <person name="Jindra M."/>
            <person name="Klingler M."/>
            <person name="Lan Q."/>
            <person name="Lattorff H.M."/>
            <person name="Laudet V."/>
            <person name="von Levetsow C."/>
            <person name="Liu Z."/>
            <person name="Lutz R."/>
            <person name="Lynch J.A."/>
            <person name="da Fonseca R.N."/>
            <person name="Posnien N."/>
            <person name="Reuter R."/>
            <person name="Roth S."/>
            <person name="Savard J."/>
            <person name="Schinko J.B."/>
            <person name="Schmitt C."/>
            <person name="Schoppmeier M."/>
            <person name="Schroder R."/>
            <person name="Shippy T.D."/>
            <person name="Simonnet F."/>
            <person name="Marques-Souza H."/>
            <person name="Tautz D."/>
            <person name="Tomoyasu Y."/>
            <person name="Trauner J."/>
            <person name="Van der Zee M."/>
            <person name="Vervoort M."/>
            <person name="Wittkopp N."/>
            <person name="Wimmer E.A."/>
            <person name="Yang X."/>
            <person name="Jones A.K."/>
            <person name="Sattelle D.B."/>
            <person name="Ebert P.R."/>
            <person name="Nelson D."/>
            <person name="Scott J.G."/>
            <person name="Beeman R.W."/>
            <person name="Muthukrishnan S."/>
            <person name="Kramer K.J."/>
            <person name="Arakane Y."/>
            <person name="Beeman R.W."/>
            <person name="Zhu Q."/>
            <person name="Hogenkamp D."/>
            <person name="Dixit R."/>
            <person name="Oppert B."/>
            <person name="Jiang H."/>
            <person name="Zou Z."/>
            <person name="Marshall J."/>
            <person name="Elpidina E."/>
            <person name="Vinokurov K."/>
            <person name="Oppert C."/>
            <person name="Zou Z."/>
            <person name="Evans J."/>
            <person name="Lu Z."/>
            <person name="Zhao P."/>
            <person name="Sumathipala N."/>
            <person name="Altincicek B."/>
            <person name="Vilcinskas A."/>
            <person name="Williams M."/>
            <person name="Hultmark D."/>
            <person name="Hetru C."/>
            <person name="Jiang H."/>
            <person name="Grimmelikhuijzen C.J."/>
            <person name="Hauser F."/>
            <person name="Cazzamali G."/>
            <person name="Williamson M."/>
            <person name="Park Y."/>
            <person name="Li B."/>
            <person name="Tanaka Y."/>
            <person name="Predel R."/>
            <person name="Neupert S."/>
            <person name="Schachtner J."/>
            <person name="Verleyen P."/>
            <person name="Raible F."/>
            <person name="Bork P."/>
            <person name="Friedrich M."/>
            <person name="Walden K.K."/>
            <person name="Robertson H.M."/>
            <person name="Angeli S."/>
            <person name="Foret S."/>
            <person name="Bucher G."/>
            <person name="Schuetz S."/>
            <person name="Maleszka R."/>
            <person name="Wimmer E.A."/>
            <person name="Beeman R.W."/>
            <person name="Lorenzen M."/>
            <person name="Tomoyasu Y."/>
            <person name="Miller S.C."/>
            <person name="Grossmann D."/>
            <person name="Bucher G."/>
        </authorList>
    </citation>
    <scope>NUCLEOTIDE SEQUENCE [LARGE SCALE GENOMIC DNA]</scope>
    <source>
        <strain evidence="1 2">Georgia GA2</strain>
    </source>
</reference>
<accession>D6WCG3</accession>